<keyword evidence="1" id="KW-0812">Transmembrane</keyword>
<gene>
    <name evidence="2" type="ORF">BOO71_0000853</name>
</gene>
<protein>
    <submittedName>
        <fullName evidence="2">Uncharacterized protein</fullName>
    </submittedName>
</protein>
<keyword evidence="3" id="KW-1185">Reference proteome</keyword>
<sequence>MRFWGREPIWLALGLGQAAMLLLLAVITFVDWLSLAILQSRRTAILETRNVWSVLFDLVLPMPVIMGLAAPLALLAAIGLVWRRRSVGH</sequence>
<feature type="transmembrane region" description="Helical" evidence="1">
    <location>
        <begin position="58"/>
        <end position="82"/>
    </location>
</feature>
<evidence type="ECO:0000313" key="3">
    <source>
        <dbReference type="Proteomes" id="UP000186607"/>
    </source>
</evidence>
<keyword evidence="1" id="KW-1133">Transmembrane helix</keyword>
<dbReference type="Proteomes" id="UP000186607">
    <property type="component" value="Unassembled WGS sequence"/>
</dbReference>
<keyword evidence="1" id="KW-0472">Membrane</keyword>
<dbReference type="AlphaFoldDB" id="A0A1U7P4I5"/>
<evidence type="ECO:0000256" key="1">
    <source>
        <dbReference type="SAM" id="Phobius"/>
    </source>
</evidence>
<evidence type="ECO:0000313" key="2">
    <source>
        <dbReference type="EMBL" id="OLV20084.1"/>
    </source>
</evidence>
<name>A0A1U7P4I5_9DEIO</name>
<proteinExistence type="predicted"/>
<accession>A0A1U7P4I5</accession>
<feature type="transmembrane region" description="Helical" evidence="1">
    <location>
        <begin position="12"/>
        <end position="38"/>
    </location>
</feature>
<comment type="caution">
    <text evidence="2">The sequence shown here is derived from an EMBL/GenBank/DDBJ whole genome shotgun (WGS) entry which is preliminary data.</text>
</comment>
<organism evidence="2 3">
    <name type="scientific">Deinococcus marmoris</name>
    <dbReference type="NCBI Taxonomy" id="249408"/>
    <lineage>
        <taxon>Bacteria</taxon>
        <taxon>Thermotogati</taxon>
        <taxon>Deinococcota</taxon>
        <taxon>Deinococci</taxon>
        <taxon>Deinococcales</taxon>
        <taxon>Deinococcaceae</taxon>
        <taxon>Deinococcus</taxon>
    </lineage>
</organism>
<dbReference type="STRING" id="249408.BOO71_0000853"/>
<reference evidence="2 3" key="1">
    <citation type="submission" date="2017-01" db="EMBL/GenBank/DDBJ databases">
        <title>Genome Analysis of Deinococcus marmoris KOPRI26562.</title>
        <authorList>
            <person name="Kim J.H."/>
            <person name="Oh H.-M."/>
        </authorList>
    </citation>
    <scope>NUCLEOTIDE SEQUENCE [LARGE SCALE GENOMIC DNA]</scope>
    <source>
        <strain evidence="2 3">KOPRI26562</strain>
    </source>
</reference>
<dbReference type="EMBL" id="MSTI01000009">
    <property type="protein sequence ID" value="OLV20084.1"/>
    <property type="molecule type" value="Genomic_DNA"/>
</dbReference>